<reference evidence="1" key="1">
    <citation type="submission" date="2020-05" db="EMBL/GenBank/DDBJ databases">
        <title>Mycena genomes resolve the evolution of fungal bioluminescence.</title>
        <authorList>
            <person name="Tsai I.J."/>
        </authorList>
    </citation>
    <scope>NUCLEOTIDE SEQUENCE</scope>
    <source>
        <strain evidence="1">CCC161011</strain>
    </source>
</reference>
<evidence type="ECO:0000313" key="1">
    <source>
        <dbReference type="EMBL" id="KAF7352065.1"/>
    </source>
</evidence>
<accession>A0A8H6Y108</accession>
<evidence type="ECO:0000313" key="2">
    <source>
        <dbReference type="Proteomes" id="UP000620124"/>
    </source>
</evidence>
<sequence>MAEIALINFDKCEIVDPTETGHGFKMTEAIANWMSADILWMFAVPADNQPVPPASTNPSAEFRRVVSPRVAIGHWAGDRVLIVDEYCGSAADNLPADVLAKFPDADPQDDVLEYVQTNWKHVGLADYTPAEKIDLKDVLFPGDRVWVVRNLTKRWYARSDVLVKPKHARGPTITGGLGLGDLIWAEIGGGMSTGSSHCDRFDVQTLESIGDGKGWTDKSKQAKSTLREFDMNDDVSQYRGVDYDEIEDEDY</sequence>
<dbReference type="OrthoDB" id="2588098at2759"/>
<dbReference type="EMBL" id="JACAZI010000009">
    <property type="protein sequence ID" value="KAF7352065.1"/>
    <property type="molecule type" value="Genomic_DNA"/>
</dbReference>
<keyword evidence="2" id="KW-1185">Reference proteome</keyword>
<proteinExistence type="predicted"/>
<dbReference type="Proteomes" id="UP000620124">
    <property type="component" value="Unassembled WGS sequence"/>
</dbReference>
<dbReference type="AlphaFoldDB" id="A0A8H6Y108"/>
<protein>
    <submittedName>
        <fullName evidence="1">F-box domain containing protein</fullName>
    </submittedName>
</protein>
<name>A0A8H6Y108_9AGAR</name>
<comment type="caution">
    <text evidence="1">The sequence shown here is derived from an EMBL/GenBank/DDBJ whole genome shotgun (WGS) entry which is preliminary data.</text>
</comment>
<gene>
    <name evidence="1" type="ORF">MVEN_01169300</name>
</gene>
<organism evidence="1 2">
    <name type="scientific">Mycena venus</name>
    <dbReference type="NCBI Taxonomy" id="2733690"/>
    <lineage>
        <taxon>Eukaryota</taxon>
        <taxon>Fungi</taxon>
        <taxon>Dikarya</taxon>
        <taxon>Basidiomycota</taxon>
        <taxon>Agaricomycotina</taxon>
        <taxon>Agaricomycetes</taxon>
        <taxon>Agaricomycetidae</taxon>
        <taxon>Agaricales</taxon>
        <taxon>Marasmiineae</taxon>
        <taxon>Mycenaceae</taxon>
        <taxon>Mycena</taxon>
    </lineage>
</organism>